<feature type="domain" description="Kanamycin nucleotidyltransferase C-terminal" evidence="2">
    <location>
        <begin position="118"/>
        <end position="245"/>
    </location>
</feature>
<protein>
    <submittedName>
        <fullName evidence="3">Acetyltransferase, GNAT family</fullName>
    </submittedName>
</protein>
<reference evidence="3 4" key="1">
    <citation type="submission" date="2017-05" db="EMBL/GenBank/DDBJ databases">
        <title>Functional genome analysis of Paenibacillus pasadenensis strain R16: insights on endophytic life style and antifungal activity.</title>
        <authorList>
            <person name="Passera A."/>
            <person name="Marcolungo L."/>
            <person name="Casati P."/>
            <person name="Brasca M."/>
            <person name="Quaglino F."/>
            <person name="Delledonne M."/>
        </authorList>
    </citation>
    <scope>NUCLEOTIDE SEQUENCE [LARGE SCALE GENOMIC DNA]</scope>
    <source>
        <strain evidence="3 4">R16</strain>
    </source>
</reference>
<evidence type="ECO:0000256" key="1">
    <source>
        <dbReference type="SAM" id="MobiDB-lite"/>
    </source>
</evidence>
<dbReference type="SUPFAM" id="SSF55729">
    <property type="entry name" value="Acyl-CoA N-acyltransferases (Nat)"/>
    <property type="match status" value="1"/>
</dbReference>
<dbReference type="GO" id="GO:0046677">
    <property type="term" value="P:response to antibiotic"/>
    <property type="evidence" value="ECO:0007669"/>
    <property type="project" value="InterPro"/>
</dbReference>
<dbReference type="InterPro" id="IPR012481">
    <property type="entry name" value="KNTase_C"/>
</dbReference>
<feature type="compositionally biased region" description="Basic and acidic residues" evidence="1">
    <location>
        <begin position="276"/>
        <end position="290"/>
    </location>
</feature>
<organism evidence="3 4">
    <name type="scientific">Paenibacillus pasadenensis</name>
    <dbReference type="NCBI Taxonomy" id="217090"/>
    <lineage>
        <taxon>Bacteria</taxon>
        <taxon>Bacillati</taxon>
        <taxon>Bacillota</taxon>
        <taxon>Bacilli</taxon>
        <taxon>Bacillales</taxon>
        <taxon>Paenibacillaceae</taxon>
        <taxon>Paenibacillus</taxon>
    </lineage>
</organism>
<dbReference type="InterPro" id="IPR043519">
    <property type="entry name" value="NT_sf"/>
</dbReference>
<evidence type="ECO:0000313" key="3">
    <source>
        <dbReference type="EMBL" id="PLT43893.1"/>
    </source>
</evidence>
<dbReference type="Gene3D" id="3.40.630.30">
    <property type="match status" value="1"/>
</dbReference>
<gene>
    <name evidence="3" type="ORF">B8V81_2324</name>
</gene>
<dbReference type="AlphaFoldDB" id="A0A2N5N0N2"/>
<accession>A0A2N5N0N2</accession>
<keyword evidence="4" id="KW-1185">Reference proteome</keyword>
<comment type="caution">
    <text evidence="3">The sequence shown here is derived from an EMBL/GenBank/DDBJ whole genome shotgun (WGS) entry which is preliminary data.</text>
</comment>
<dbReference type="OrthoDB" id="24442at2"/>
<dbReference type="EMBL" id="NFEZ01000004">
    <property type="protein sequence ID" value="PLT43893.1"/>
    <property type="molecule type" value="Genomic_DNA"/>
</dbReference>
<evidence type="ECO:0000259" key="2">
    <source>
        <dbReference type="Pfam" id="PF07827"/>
    </source>
</evidence>
<name>A0A2N5N0N2_9BACL</name>
<dbReference type="InterPro" id="IPR016181">
    <property type="entry name" value="Acyl_CoA_acyltransferase"/>
</dbReference>
<dbReference type="Gene3D" id="3.30.460.10">
    <property type="entry name" value="Beta Polymerase, domain 2"/>
    <property type="match status" value="1"/>
</dbReference>
<keyword evidence="3" id="KW-0808">Transferase</keyword>
<dbReference type="Pfam" id="PF07827">
    <property type="entry name" value="KNTase_C"/>
    <property type="match status" value="1"/>
</dbReference>
<evidence type="ECO:0000313" key="4">
    <source>
        <dbReference type="Proteomes" id="UP000234789"/>
    </source>
</evidence>
<dbReference type="SUPFAM" id="SSF81593">
    <property type="entry name" value="Nucleotidyltransferase substrate binding subunit/domain"/>
    <property type="match status" value="1"/>
</dbReference>
<dbReference type="SUPFAM" id="SSF81301">
    <property type="entry name" value="Nucleotidyltransferase"/>
    <property type="match status" value="1"/>
</dbReference>
<dbReference type="RefSeq" id="WP_127464383.1">
    <property type="nucleotide sequence ID" value="NZ_BIMM01000006.1"/>
</dbReference>
<dbReference type="GO" id="GO:0016779">
    <property type="term" value="F:nucleotidyltransferase activity"/>
    <property type="evidence" value="ECO:0007669"/>
    <property type="project" value="InterPro"/>
</dbReference>
<dbReference type="Proteomes" id="UP000234789">
    <property type="component" value="Unassembled WGS sequence"/>
</dbReference>
<dbReference type="CDD" id="cd05403">
    <property type="entry name" value="NT_KNTase_like"/>
    <property type="match status" value="1"/>
</dbReference>
<feature type="region of interest" description="Disordered" evidence="1">
    <location>
        <begin position="254"/>
        <end position="310"/>
    </location>
</feature>
<proteinExistence type="predicted"/>
<dbReference type="Gene3D" id="1.20.120.330">
    <property type="entry name" value="Nucleotidyltransferases domain 2"/>
    <property type="match status" value="1"/>
</dbReference>
<sequence length="482" mass="53249">MLPYPAATTREQKLAYAHRVKDRLLAEHPGRILAIGLYGSVARGTDQPCSDLELHVVAPDGAEPLPGDEFVELPFKLELSCRTRAGYLARAARVDDGWPIWAGSFTHVMPLHDPKGLFALGAQAALDGSEEAFRGVMREFMVWEPYETMGKIRNLRASGENGHLPRAAMDLTWQAAKLIGLANRRPFTTRVRTLREAAALPSQPDGFAELAALSESGRLQHADELHAACERLWSGLNRWFEELGLEYRRDAAAEMDGSDDEQAGGCGGEQADESDGERADESGGDKRESSAGEFAGPIDEMDGAGWSWTPVGTSAEEREALAALLTGEPWPYHGIVRPEAETIRKAFDDGAYHGDETRTFWIEDAAGAKAGLLKIMDTQDPTLLFDLRIRQAYRRQGAARSTLRWMADYVFREFPSAIRIEGHTRTDNAGMQAAFRGTLFVLESCHRQSWPQEGRLYDSFGYGLLRGDWERGAATPVPAMPR</sequence>